<evidence type="ECO:0000313" key="1">
    <source>
        <dbReference type="EMBL" id="QDS96962.1"/>
    </source>
</evidence>
<dbReference type="PANTHER" id="PTHR12526:SF638">
    <property type="entry name" value="SPORE COAT PROTEIN SA"/>
    <property type="match status" value="1"/>
</dbReference>
<dbReference type="AlphaFoldDB" id="A0A517MQ14"/>
<reference evidence="1 2" key="1">
    <citation type="submission" date="2019-02" db="EMBL/GenBank/DDBJ databases">
        <title>Deep-cultivation of Planctomycetes and their phenomic and genomic characterization uncovers novel biology.</title>
        <authorList>
            <person name="Wiegand S."/>
            <person name="Jogler M."/>
            <person name="Boedeker C."/>
            <person name="Pinto D."/>
            <person name="Vollmers J."/>
            <person name="Rivas-Marin E."/>
            <person name="Kohn T."/>
            <person name="Peeters S.H."/>
            <person name="Heuer A."/>
            <person name="Rast P."/>
            <person name="Oberbeckmann S."/>
            <person name="Bunk B."/>
            <person name="Jeske O."/>
            <person name="Meyerdierks A."/>
            <person name="Storesund J.E."/>
            <person name="Kallscheuer N."/>
            <person name="Luecker S."/>
            <person name="Lage O.M."/>
            <person name="Pohl T."/>
            <person name="Merkel B.J."/>
            <person name="Hornburger P."/>
            <person name="Mueller R.-W."/>
            <person name="Bruemmer F."/>
            <person name="Labrenz M."/>
            <person name="Spormann A.M."/>
            <person name="Op den Camp H."/>
            <person name="Overmann J."/>
            <person name="Amann R."/>
            <person name="Jetten M.S.M."/>
            <person name="Mascher T."/>
            <person name="Medema M.H."/>
            <person name="Devos D.P."/>
            <person name="Kaster A.-K."/>
            <person name="Ovreas L."/>
            <person name="Rohde M."/>
            <person name="Galperin M.Y."/>
            <person name="Jogler C."/>
        </authorList>
    </citation>
    <scope>NUCLEOTIDE SEQUENCE [LARGE SCALE GENOMIC DNA]</scope>
    <source>
        <strain evidence="1 2">HG15A2</strain>
    </source>
</reference>
<dbReference type="Gene3D" id="3.40.50.2000">
    <property type="entry name" value="Glycogen Phosphorylase B"/>
    <property type="match status" value="2"/>
</dbReference>
<dbReference type="GO" id="GO:0102335">
    <property type="term" value="F:N,N'-diacetylbacillosaminyl-diphospho-undecaprenol alpha-1,3-N-acetylgalactosaminyltransferase activity"/>
    <property type="evidence" value="ECO:0007669"/>
    <property type="project" value="UniProtKB-EC"/>
</dbReference>
<evidence type="ECO:0000313" key="2">
    <source>
        <dbReference type="Proteomes" id="UP000319852"/>
    </source>
</evidence>
<accession>A0A517MQ14</accession>
<gene>
    <name evidence="1" type="primary">pglA_1</name>
    <name evidence="1" type="ORF">HG15A2_02210</name>
</gene>
<sequence>MTADASPEVEQRIRALGVEFRPYSIQRNAMSISSDRQTLTELRTALAELKPTTILAYTIKPIIWGGIAWRSSAARRCNETRFFALVTGLGYAFQGGSLKRRVLSTIVTKLYRTALRHATAVIFQNADNRDLFVERRIVDAAKCHVVSGSGINVAEFAQSPLSKKPPVLKIDGPAGPPHFLLIARLLGEKGIREYCRAAEQVKAKVPEARFSLVGPEDPSPDGISLEEIKRWHDAGTIHYHGATTDVRPFLQDCHIYTLPSYHEGMPRTVLEAMATGRPILTTEVPGCKETVQQGVNGWLVPKADADALAERMLWFIENRDQWQTMADASRKLAEEKFDVRIVNQQMLAIMGLE</sequence>
<dbReference type="PANTHER" id="PTHR12526">
    <property type="entry name" value="GLYCOSYLTRANSFERASE"/>
    <property type="match status" value="1"/>
</dbReference>
<dbReference type="Pfam" id="PF13692">
    <property type="entry name" value="Glyco_trans_1_4"/>
    <property type="match status" value="1"/>
</dbReference>
<dbReference type="Proteomes" id="UP000319852">
    <property type="component" value="Chromosome"/>
</dbReference>
<proteinExistence type="predicted"/>
<dbReference type="SUPFAM" id="SSF53756">
    <property type="entry name" value="UDP-Glycosyltransferase/glycogen phosphorylase"/>
    <property type="match status" value="1"/>
</dbReference>
<keyword evidence="1" id="KW-0328">Glycosyltransferase</keyword>
<name>A0A517MQ14_9BACT</name>
<dbReference type="EC" id="2.4.1.290" evidence="1"/>
<dbReference type="KEGG" id="amob:HG15A2_02210"/>
<keyword evidence="1" id="KW-0808">Transferase</keyword>
<organism evidence="1 2">
    <name type="scientific">Adhaeretor mobilis</name>
    <dbReference type="NCBI Taxonomy" id="1930276"/>
    <lineage>
        <taxon>Bacteria</taxon>
        <taxon>Pseudomonadati</taxon>
        <taxon>Planctomycetota</taxon>
        <taxon>Planctomycetia</taxon>
        <taxon>Pirellulales</taxon>
        <taxon>Lacipirellulaceae</taxon>
        <taxon>Adhaeretor</taxon>
    </lineage>
</organism>
<protein>
    <submittedName>
        <fullName evidence="1">N, N'-diacetylbacillosaminyl-diphospho-undecaprenol alpha-1,3-N-acetylgalactosaminyltransferase</fullName>
        <ecNumber evidence="1">2.4.1.290</ecNumber>
    </submittedName>
</protein>
<dbReference type="CDD" id="cd03808">
    <property type="entry name" value="GT4_CapM-like"/>
    <property type="match status" value="1"/>
</dbReference>
<dbReference type="EMBL" id="CP036263">
    <property type="protein sequence ID" value="QDS96962.1"/>
    <property type="molecule type" value="Genomic_DNA"/>
</dbReference>
<keyword evidence="2" id="KW-1185">Reference proteome</keyword>